<evidence type="ECO:0000313" key="4">
    <source>
        <dbReference type="EMBL" id="MDY5167564.1"/>
    </source>
</evidence>
<reference evidence="4" key="1">
    <citation type="submission" date="2022-03" db="EMBL/GenBank/DDBJ databases">
        <title>First case of bacteraemia caused by Dielma fastidiosa in a patient hospitalised with diverticulitis.</title>
        <authorList>
            <person name="Forman-Ankjaer B."/>
            <person name="Hvid-Jensen F."/>
            <person name="Kobel C.M."/>
            <person name="Greve T."/>
        </authorList>
    </citation>
    <scope>NUCLEOTIDE SEQUENCE</scope>
    <source>
        <strain evidence="4">AUH_DF_2021</strain>
    </source>
</reference>
<proteinExistence type="predicted"/>
<dbReference type="InterPro" id="IPR032710">
    <property type="entry name" value="NTF2-like_dom_sf"/>
</dbReference>
<evidence type="ECO:0000313" key="5">
    <source>
        <dbReference type="Proteomes" id="UP001276902"/>
    </source>
</evidence>
<name>A0AB35ULZ7_9FIRM</name>
<evidence type="ECO:0000259" key="2">
    <source>
        <dbReference type="Pfam" id="PF14534"/>
    </source>
</evidence>
<comment type="caution">
    <text evidence="4">The sequence shown here is derived from an EMBL/GenBank/DDBJ whole genome shotgun (WGS) entry which is preliminary data.</text>
</comment>
<evidence type="ECO:0000259" key="3">
    <source>
        <dbReference type="Pfam" id="PF18050"/>
    </source>
</evidence>
<evidence type="ECO:0000256" key="1">
    <source>
        <dbReference type="SAM" id="SignalP"/>
    </source>
</evidence>
<gene>
    <name evidence="4" type="ORF">MQE39_05430</name>
</gene>
<sequence length="340" mass="38354">MNSKWKNLFLLMITMLIFLTACDDQSFTGPLINHGLEEEKQEEMVMDNSIYEESVNEEQPFIQATLTFDGVPVNATFNLSETAQAFIEQLPLTLTMNRYADREYYAAITPLPEAGEAIPNFENGDITYYTAGQSLAVFFANEEISSQDHLLRIGRITSDLSLFEAFDDSVTVRIELAERNGENEMTDDTTISIKDEHPAAEYDFTRFDNIEITGLNLADLNNEELAVLYQQARICQAMTTADIEELSELILESKVFTHMSGRQQTRAEYFADIEDGSLRYFTIGIENPVIEISDDLASITYTSILNADAYGAKGTYRMKGTHWYMKQADSWIAVNAPAGE</sequence>
<dbReference type="SUPFAM" id="SSF54427">
    <property type="entry name" value="NTF2-like"/>
    <property type="match status" value="1"/>
</dbReference>
<dbReference type="Pfam" id="PF14534">
    <property type="entry name" value="DUF4440"/>
    <property type="match status" value="1"/>
</dbReference>
<dbReference type="AlphaFoldDB" id="A0AB35ULZ7"/>
<dbReference type="InterPro" id="IPR041183">
    <property type="entry name" value="Cyclophilin-like"/>
</dbReference>
<dbReference type="SUPFAM" id="SSF50891">
    <property type="entry name" value="Cyclophilin-like"/>
    <property type="match status" value="1"/>
</dbReference>
<feature type="chain" id="PRO_5044248618" evidence="1">
    <location>
        <begin position="22"/>
        <end position="340"/>
    </location>
</feature>
<keyword evidence="1" id="KW-0732">Signal</keyword>
<organism evidence="4 5">
    <name type="scientific">Dielma fastidiosa</name>
    <dbReference type="NCBI Taxonomy" id="1034346"/>
    <lineage>
        <taxon>Bacteria</taxon>
        <taxon>Bacillati</taxon>
        <taxon>Bacillota</taxon>
        <taxon>Erysipelotrichia</taxon>
        <taxon>Erysipelotrichales</taxon>
        <taxon>Erysipelotrichaceae</taxon>
        <taxon>Dielma</taxon>
    </lineage>
</organism>
<accession>A0AB35ULZ7</accession>
<dbReference type="Pfam" id="PF18050">
    <property type="entry name" value="Cyclophil_like2"/>
    <property type="match status" value="1"/>
</dbReference>
<dbReference type="Gene3D" id="3.10.450.50">
    <property type="match status" value="1"/>
</dbReference>
<feature type="domain" description="DUF4440" evidence="2">
    <location>
        <begin position="232"/>
        <end position="331"/>
    </location>
</feature>
<dbReference type="Proteomes" id="UP001276902">
    <property type="component" value="Unassembled WGS sequence"/>
</dbReference>
<dbReference type="EMBL" id="JALDAW010000011">
    <property type="protein sequence ID" value="MDY5167564.1"/>
    <property type="molecule type" value="Genomic_DNA"/>
</dbReference>
<dbReference type="InterPro" id="IPR029000">
    <property type="entry name" value="Cyclophilin-like_dom_sf"/>
</dbReference>
<dbReference type="RefSeq" id="WP_320883256.1">
    <property type="nucleotide sequence ID" value="NZ_BAABZA010000001.1"/>
</dbReference>
<feature type="signal peptide" evidence="1">
    <location>
        <begin position="1"/>
        <end position="21"/>
    </location>
</feature>
<feature type="domain" description="Cyclophilin-like" evidence="3">
    <location>
        <begin position="66"/>
        <end position="175"/>
    </location>
</feature>
<protein>
    <submittedName>
        <fullName evidence="4">Cyclophilin-like fold protein</fullName>
    </submittedName>
</protein>
<dbReference type="Gene3D" id="2.40.100.20">
    <property type="match status" value="1"/>
</dbReference>
<dbReference type="PROSITE" id="PS51257">
    <property type="entry name" value="PROKAR_LIPOPROTEIN"/>
    <property type="match status" value="1"/>
</dbReference>
<dbReference type="InterPro" id="IPR027843">
    <property type="entry name" value="DUF4440"/>
</dbReference>